<reference evidence="10 11" key="1">
    <citation type="submission" date="2023-10" db="EMBL/GenBank/DDBJ databases">
        <title>Two novel species belonging to the OM43/NOR5 clade.</title>
        <authorList>
            <person name="Park M."/>
        </authorList>
    </citation>
    <scope>NUCLEOTIDE SEQUENCE [LARGE SCALE GENOMIC DNA]</scope>
    <source>
        <strain evidence="10 11">IMCC45268</strain>
    </source>
</reference>
<evidence type="ECO:0000256" key="7">
    <source>
        <dbReference type="SAM" id="SignalP"/>
    </source>
</evidence>
<keyword evidence="2 6" id="KW-0812">Transmembrane</keyword>
<dbReference type="InterPro" id="IPR036929">
    <property type="entry name" value="DsbDN_sf"/>
</dbReference>
<organism evidence="10 11">
    <name type="scientific">Congregibacter brevis</name>
    <dbReference type="NCBI Taxonomy" id="3081201"/>
    <lineage>
        <taxon>Bacteria</taxon>
        <taxon>Pseudomonadati</taxon>
        <taxon>Pseudomonadota</taxon>
        <taxon>Gammaproteobacteria</taxon>
        <taxon>Cellvibrionales</taxon>
        <taxon>Halieaceae</taxon>
        <taxon>Congregibacter</taxon>
    </lineage>
</organism>
<feature type="transmembrane region" description="Helical" evidence="6">
    <location>
        <begin position="422"/>
        <end position="438"/>
    </location>
</feature>
<dbReference type="Gene3D" id="3.40.30.10">
    <property type="entry name" value="Glutaredoxin"/>
    <property type="match status" value="1"/>
</dbReference>
<feature type="transmembrane region" description="Helical" evidence="6">
    <location>
        <begin position="381"/>
        <end position="401"/>
    </location>
</feature>
<evidence type="ECO:0000256" key="4">
    <source>
        <dbReference type="ARBA" id="ARBA00022989"/>
    </source>
</evidence>
<evidence type="ECO:0000259" key="9">
    <source>
        <dbReference type="Pfam" id="PF11412"/>
    </source>
</evidence>
<feature type="transmembrane region" description="Helical" evidence="6">
    <location>
        <begin position="444"/>
        <end position="463"/>
    </location>
</feature>
<dbReference type="EMBL" id="CP136865">
    <property type="protein sequence ID" value="WOJ96901.1"/>
    <property type="molecule type" value="Genomic_DNA"/>
</dbReference>
<feature type="transmembrane region" description="Helical" evidence="6">
    <location>
        <begin position="306"/>
        <end position="327"/>
    </location>
</feature>
<feature type="transmembrane region" description="Helical" evidence="6">
    <location>
        <begin position="268"/>
        <end position="286"/>
    </location>
</feature>
<comment type="subcellular location">
    <subcellularLocation>
        <location evidence="1">Membrane</location>
        <topology evidence="1">Multi-pass membrane protein</topology>
    </subcellularLocation>
</comment>
<dbReference type="Pfam" id="PF13899">
    <property type="entry name" value="Thioredoxin_7"/>
    <property type="match status" value="1"/>
</dbReference>
<evidence type="ECO:0000256" key="2">
    <source>
        <dbReference type="ARBA" id="ARBA00022692"/>
    </source>
</evidence>
<dbReference type="InterPro" id="IPR035671">
    <property type="entry name" value="DsbD_gamma"/>
</dbReference>
<keyword evidence="5 6" id="KW-0472">Membrane</keyword>
<gene>
    <name evidence="10" type="ORF">R0137_16910</name>
</gene>
<dbReference type="Pfam" id="PF11412">
    <property type="entry name" value="DsbD_N"/>
    <property type="match status" value="1"/>
</dbReference>
<evidence type="ECO:0000256" key="5">
    <source>
        <dbReference type="ARBA" id="ARBA00023136"/>
    </source>
</evidence>
<evidence type="ECO:0000313" key="11">
    <source>
        <dbReference type="Proteomes" id="UP001626549"/>
    </source>
</evidence>
<dbReference type="SUPFAM" id="SSF74863">
    <property type="entry name" value="Thiol:disulfide interchange protein DsbD, N-terminal domain (DsbD-alpha)"/>
    <property type="match status" value="1"/>
</dbReference>
<dbReference type="SUPFAM" id="SSF52833">
    <property type="entry name" value="Thioredoxin-like"/>
    <property type="match status" value="1"/>
</dbReference>
<dbReference type="PANTHER" id="PTHR32234:SF3">
    <property type="entry name" value="SUPPRESSION OF COPPER SENSITIVITY PROTEIN"/>
    <property type="match status" value="1"/>
</dbReference>
<dbReference type="RefSeq" id="WP_407327589.1">
    <property type="nucleotide sequence ID" value="NZ_CP136865.1"/>
</dbReference>
<dbReference type="PANTHER" id="PTHR32234">
    <property type="entry name" value="THIOL:DISULFIDE INTERCHANGE PROTEIN DSBD"/>
    <property type="match status" value="1"/>
</dbReference>
<dbReference type="Proteomes" id="UP001626549">
    <property type="component" value="Chromosome"/>
</dbReference>
<protein>
    <submittedName>
        <fullName evidence="10">Protein-disulfide reductase DsbD</fullName>
    </submittedName>
</protein>
<dbReference type="Pfam" id="PF02683">
    <property type="entry name" value="DsbD_TM"/>
    <property type="match status" value="1"/>
</dbReference>
<keyword evidence="4 6" id="KW-1133">Transmembrane helix</keyword>
<feature type="signal peptide" evidence="7">
    <location>
        <begin position="1"/>
        <end position="40"/>
    </location>
</feature>
<dbReference type="InterPro" id="IPR003834">
    <property type="entry name" value="Cyt_c_assmbl_TM_dom"/>
</dbReference>
<accession>A0ABZ0IFW8</accession>
<evidence type="ECO:0000256" key="6">
    <source>
        <dbReference type="SAM" id="Phobius"/>
    </source>
</evidence>
<evidence type="ECO:0000256" key="3">
    <source>
        <dbReference type="ARBA" id="ARBA00022748"/>
    </source>
</evidence>
<evidence type="ECO:0000259" key="8">
    <source>
        <dbReference type="Pfam" id="PF02683"/>
    </source>
</evidence>
<feature type="transmembrane region" description="Helical" evidence="6">
    <location>
        <begin position="224"/>
        <end position="248"/>
    </location>
</feature>
<keyword evidence="3" id="KW-0201">Cytochrome c-type biogenesis</keyword>
<keyword evidence="7" id="KW-0732">Signal</keyword>
<proteinExistence type="predicted"/>
<evidence type="ECO:0000313" key="10">
    <source>
        <dbReference type="EMBL" id="WOJ96901.1"/>
    </source>
</evidence>
<sequence length="622" mass="65874">MFQAFTTHNAATSSWRQPLATSVFFAASFLIAVTTSAAFAQSNSLSDNAQSSTLESALESNPGNSLDTQFAQPEFLPVEEAYPLAVETIENDSLRLVWQMPPGYYLYQHAFSFEITTEGVSTEINPDFPLAIEREDEFFGLVKVYYDSVDMELSSTSHLAGGQLRVTSQGCADAGLCYPPRTQYFTIGHNGSVQEVSAAASRTAMGTSAASPPAASMPAGSQGLLFMMLLAFAGGIILNLMPCVLPILSLKVLGFASAPAEQRKHHGWLYSAGVVLSFLLVAGILLGLRGAGQAIGWGFQLQSPGFVIALAYLFVVMGLALSGLIEMGSGFMNLGSDLAGRGGATGSFFTGVLAVVVASPCTAPFMGTALGYALVQPPLQGLSVFTALGAGMAAPMLLLSYSDTARRLMPKPGPWMERLKQALAFPLYATALWLFWVVGRQTSVDVMAATLLGALLIALGLWLWRGALFAKGVAIACVALAAVFAGWRPAHLNESSALPEGTVAYSPAALRELIADGKPVFVDVTADWCITCLANERAVLLTSTVQRAFRETGVTYMIADWTDYDPVIAEFVASHDRSGIPLYVLYNGAATPQVLPQLLRTQTVLTALDSVSSMAVASSDAP</sequence>
<dbReference type="InterPro" id="IPR028250">
    <property type="entry name" value="DsbDN"/>
</dbReference>
<feature type="chain" id="PRO_5045505936" evidence="7">
    <location>
        <begin position="41"/>
        <end position="622"/>
    </location>
</feature>
<dbReference type="InterPro" id="IPR036249">
    <property type="entry name" value="Thioredoxin-like_sf"/>
</dbReference>
<feature type="domain" description="Cytochrome C biogenesis protein transmembrane" evidence="8">
    <location>
        <begin position="226"/>
        <end position="435"/>
    </location>
</feature>
<feature type="domain" description="Thiol:disulfide interchange protein DsbD N-terminal" evidence="9">
    <location>
        <begin position="72"/>
        <end position="186"/>
    </location>
</feature>
<evidence type="ECO:0000256" key="1">
    <source>
        <dbReference type="ARBA" id="ARBA00004141"/>
    </source>
</evidence>
<dbReference type="CDD" id="cd02953">
    <property type="entry name" value="DsbDgamma"/>
    <property type="match status" value="1"/>
</dbReference>
<feature type="transmembrane region" description="Helical" evidence="6">
    <location>
        <begin position="468"/>
        <end position="487"/>
    </location>
</feature>
<dbReference type="Gene3D" id="2.60.40.1250">
    <property type="entry name" value="Thiol:disulfide interchange protein DsbD, N-terminal domain"/>
    <property type="match status" value="1"/>
</dbReference>
<name>A0ABZ0IFW8_9GAMM</name>
<feature type="transmembrane region" description="Helical" evidence="6">
    <location>
        <begin position="348"/>
        <end position="375"/>
    </location>
</feature>
<keyword evidence="11" id="KW-1185">Reference proteome</keyword>